<protein>
    <recommendedName>
        <fullName evidence="8">U3 small nucleolar RNA-associated protein 20</fullName>
    </recommendedName>
</protein>
<comment type="caution">
    <text evidence="6">The sequence shown here is derived from an EMBL/GenBank/DDBJ whole genome shotgun (WGS) entry which is preliminary data.</text>
</comment>
<reference evidence="6 7" key="1">
    <citation type="journal article" date="2020" name="ISME J.">
        <title>Uncovering the hidden diversity of litter-decomposition mechanisms in mushroom-forming fungi.</title>
        <authorList>
            <person name="Floudas D."/>
            <person name="Bentzer J."/>
            <person name="Ahren D."/>
            <person name="Johansson T."/>
            <person name="Persson P."/>
            <person name="Tunlid A."/>
        </authorList>
    </citation>
    <scope>NUCLEOTIDE SEQUENCE [LARGE SCALE GENOMIC DNA]</scope>
    <source>
        <strain evidence="6 7">CBS 661.87</strain>
    </source>
</reference>
<evidence type="ECO:0000313" key="7">
    <source>
        <dbReference type="Proteomes" id="UP000565441"/>
    </source>
</evidence>
<dbReference type="Pfam" id="PF07539">
    <property type="entry name" value="UTP20_N"/>
    <property type="match status" value="1"/>
</dbReference>
<dbReference type="InterPro" id="IPR052575">
    <property type="entry name" value="SSU_processome_comp_20"/>
</dbReference>
<evidence type="ECO:0000259" key="5">
    <source>
        <dbReference type="Pfam" id="PF23099"/>
    </source>
</evidence>
<feature type="domain" description="U3 small nucleolar RNA-associated protein 20 C-terminal" evidence="5">
    <location>
        <begin position="2333"/>
        <end position="2603"/>
    </location>
</feature>
<organism evidence="6 7">
    <name type="scientific">Tricholomella constricta</name>
    <dbReference type="NCBI Taxonomy" id="117010"/>
    <lineage>
        <taxon>Eukaryota</taxon>
        <taxon>Fungi</taxon>
        <taxon>Dikarya</taxon>
        <taxon>Basidiomycota</taxon>
        <taxon>Agaricomycotina</taxon>
        <taxon>Agaricomycetes</taxon>
        <taxon>Agaricomycetidae</taxon>
        <taxon>Agaricales</taxon>
        <taxon>Tricholomatineae</taxon>
        <taxon>Lyophyllaceae</taxon>
        <taxon>Tricholomella</taxon>
    </lineage>
</organism>
<feature type="domain" description="U3 small nucleolar RNA-associated protein 20" evidence="4">
    <location>
        <begin position="1664"/>
        <end position="1887"/>
    </location>
</feature>
<sequence>MEETYHEMDDHEDQPRVKRFKHQSYNQTIKEVHLPAAHNQTQLDHDISDNDSHFHQALDHWGQLNLSPSFITFAKKADSLSASMPLLLHNWKEIIDLWIGALELSDDEGLKALLDLLQKMAHDLRTTISPVYPDLLKRLLKLLPRSISAPALTALLETFSALFKFLLVPSVQTNLLEATWSALRATLPNCIPEIQRAMAEVWGSVLRRLKPAVREKAVILLAENAEGIEDASAWVIVFACKSVSQTLHTATSSIFIPLLAHHLSNQEPEITYTLLRRVLTALIHHVKNAQQFAPLADLLVNQFTTNIKSMVGESLADIERVRRILEVLAVPSAVRQGSRLTQSQLALLFAELSSIPIVPSLHAALLKFTTSTFTAAEMPLWLGPGFKFLQRVWTTSVDSKDPATLHFALKLNGCLAELGWGGWKLVAQPLLLKMTVAQGVLEQDPRRVLELLAALKRTKKLNTGEIDLVWRDKIEKWTLARLKGWDRASGKEAATELNDILTLSGLFSSTISPVILDIISGILADPGDAMREYSETPANSAWALGVCMEALTKRDPSEWSDRVDLPVWIRTCVKHWGWSQDVLCGLVSISRTIPTKEASIPLEDIYQTLQTSLLSHSRPLRLATLRLIGSPIVKLPEGVNEVIRRCAQGEEVSLDVQGVRERVLRIGRVGQILRDGDEVGADISARWLIAQLKVNLRPLWSPAASALASLAERFGDLVWRLLFHEVQALGQDKDTGASPDWMDDGRESAEGMIDDPWEEERTWRDPAAHKFRSVIVKWLNDGYAESELVKTQSSKARLDLHSYESQLLATLGECSSLTEKHNRELVPHFLALAGPDALSKLPRQKLTAWLTLFSKFANPKALYSTESLRSLYISLLSHPDRALQSIALTCLFTYKTPHLTSHEDKIRILLDETRWRDELTSLDFNLIDPQDRSAVVDVVIRLLFGLMLEKKGRSRGGDRRAAVLGALGGCTGEELGLLVDLMLRPLNSTSGGRQEQPFVLRPVEADVLDKQQNGFLTLLGDVLKNLGPKLVAYWPALIGTTADLIANAQRRVETLSHEEEEVVEGEEVEDPEVTEDSGSSSKVIRSIRQLGLKRFADFFRSPVRFDFAPYMQACFASFISPRLASLDKENTQAPSALLELFSSWSMDDAYIRILVDYDVQVLPKVYECLVAPSVKPAVISRIFDIVDRLLASSTVDDGIRDAVIKPHVSLLLSNLSVLVQRTKGVTAIASPLAQRQVSILSEIAQYSTDSAQASTLLELFGPLLKRPPKLVPEKVKVDLLKIIASLMQLIPDLSDQSSSVYQTTYALLSQLFQSLRSRAVRLSLVSAFERLSTINTSLQGLASLVASLNAYSSKRMDEPDFDKRLAAFVSLNENQYKTLSCSDWLPLLYNMLHFIQDPAELAVRNNASYAMRHFIDLVAAQASPDYEVTFTRILFPGLKNGLRSKNELVRAEVLGVVAYAVERCDSMTSLQEMKVLLADGDEEANFFNNVLHVQVHRRSRALRRLADHCDEGHLRSNTLADIFVPLLGNYIASTTSVDHHLVNDAILATGRMAKHLGWGAYYALVQKYLKLSRAKDESERVYVRTLVALLDNFHFPMEEIVPASETAGPEAEADDAVDVDDVVEEAEVPTPTVQPSTVKQTARIADAVNLRLLPNLLNHLEKYDANTDDNTRIPISIGIVTIAKHLPAATREPQITRLITILCQVLRSKSQETRDLTRDALNRIAVTLGPSYMPLILRELRAALLRGPQLHVLAYMVHSLLVHVTTGDHAKAFEILDDCVNDISYVSAEVIFGESGKDVQAEDFKTKMREVRSSSSKGLDSFAIVAKFITPPKISSLLVPLKSIMQETESIKVMNLVEEVLKRVSGGLNSNVHLVPKELLVLCNTLISQNARFLKQAPLRRKKVAKGDAIVQTKRQEALTVDHYANNSFRFVAFGLDLFNTALRRNRFDFHDAEVISRLDAMVVVVGNTLYSISAPVILLGLRSAAGLAKCPLKNLDKSLPVFVKQIIDIIQQAGNTESEVVQVAFKSLATILRDGPAVQVKEKDLVYLLELLSPDLEDPDRQASVFTMLRAIVARKFVVPEIYDLMDKVSEIMVTSQSTQVQELCRGVLLQFLLDYPQGKGRLRKQMTFFAKNLSYIYESGRKSVMELLGAVVTKFEATLIREYADLLFVALVMVIANDDSPKCREMAAVLIKSLFARLDDDRRKLILSHLHAWASQQAQPQLAQVSSQVYGFIIDVLEIDSLPYISAILEDLNAAIRRSARSLTEAEAEAQDADEDEDAMAVDRDLDWQAPYHALTVLGKALRVFPDFATHGARVQWGLVVPHLLFPHAWVRTASCRLLGLLFAAVPAASPKAEYMDADGDGQGHPLSNAGMREVARRLCLQLKSEHLDEALGVQVVKNLFYLGKCFYAMPVPEVTPAEGDDDEQEEEEEDVKDEEKQAKDVERLKQQNPLPWLFSKLSYQVRSAHIARRNRTFSSANWTQQPLAIIRWFAAMTAHMDATRLERFLIHILTPVYRLLEDDTIRDPHMDELKTLATELQDLVQTKVGTTKFSKAYTQIRQGVLGVRRERKAAKATQVVADPEAAARRKMQRNVGKKESRKRKDRDFADRSGKVKRRRAEE</sequence>
<feature type="domain" description="U3 small nucleolar RNA-associated protein 20 N-terminal" evidence="3">
    <location>
        <begin position="841"/>
        <end position="1446"/>
    </location>
</feature>
<feature type="region of interest" description="Disordered" evidence="2">
    <location>
        <begin position="2575"/>
        <end position="2621"/>
    </location>
</feature>
<proteinExistence type="predicted"/>
<dbReference type="PANTHER" id="PTHR17695:SF11">
    <property type="entry name" value="SMALL SUBUNIT PROCESSOME COMPONENT 20 HOMOLOG"/>
    <property type="match status" value="1"/>
</dbReference>
<feature type="compositionally biased region" description="Acidic residues" evidence="2">
    <location>
        <begin position="1058"/>
        <end position="1075"/>
    </location>
</feature>
<feature type="coiled-coil region" evidence="1">
    <location>
        <begin position="2251"/>
        <end position="2278"/>
    </location>
</feature>
<dbReference type="InterPro" id="IPR011989">
    <property type="entry name" value="ARM-like"/>
</dbReference>
<evidence type="ECO:0000256" key="2">
    <source>
        <dbReference type="SAM" id="MobiDB-lite"/>
    </source>
</evidence>
<feature type="compositionally biased region" description="Basic and acidic residues" evidence="2">
    <location>
        <begin position="2604"/>
        <end position="2621"/>
    </location>
</feature>
<accession>A0A8H5H0T2</accession>
<evidence type="ECO:0008006" key="8">
    <source>
        <dbReference type="Google" id="ProtNLM"/>
    </source>
</evidence>
<dbReference type="PANTHER" id="PTHR17695">
    <property type="entry name" value="SMALL SUBUNIT PROCESSOME COMPONENT 20 HOMOLOG"/>
    <property type="match status" value="1"/>
</dbReference>
<dbReference type="EMBL" id="JAACJP010000035">
    <property type="protein sequence ID" value="KAF5374658.1"/>
    <property type="molecule type" value="Genomic_DNA"/>
</dbReference>
<dbReference type="Proteomes" id="UP000565441">
    <property type="component" value="Unassembled WGS sequence"/>
</dbReference>
<dbReference type="Pfam" id="PF20416">
    <property type="entry name" value="UTP20"/>
    <property type="match status" value="1"/>
</dbReference>
<evidence type="ECO:0000313" key="6">
    <source>
        <dbReference type="EMBL" id="KAF5374658.1"/>
    </source>
</evidence>
<feature type="compositionally biased region" description="Basic and acidic residues" evidence="2">
    <location>
        <begin position="2436"/>
        <end position="2445"/>
    </location>
</feature>
<evidence type="ECO:0000259" key="3">
    <source>
        <dbReference type="Pfam" id="PF07539"/>
    </source>
</evidence>
<feature type="region of interest" description="Disordered" evidence="2">
    <location>
        <begin position="1056"/>
        <end position="1077"/>
    </location>
</feature>
<feature type="compositionally biased region" description="Acidic residues" evidence="2">
    <location>
        <begin position="2421"/>
        <end position="2435"/>
    </location>
</feature>
<dbReference type="Pfam" id="PF23099">
    <property type="entry name" value="UTP20_C"/>
    <property type="match status" value="1"/>
</dbReference>
<evidence type="ECO:0000259" key="4">
    <source>
        <dbReference type="Pfam" id="PF20416"/>
    </source>
</evidence>
<dbReference type="Gene3D" id="1.25.10.10">
    <property type="entry name" value="Leucine-rich Repeat Variant"/>
    <property type="match status" value="2"/>
</dbReference>
<dbReference type="OrthoDB" id="360653at2759"/>
<dbReference type="InterPro" id="IPR011430">
    <property type="entry name" value="UTP20_N"/>
</dbReference>
<feature type="region of interest" description="Disordered" evidence="2">
    <location>
        <begin position="2416"/>
        <end position="2445"/>
    </location>
</feature>
<gene>
    <name evidence="6" type="ORF">D9615_008942</name>
</gene>
<dbReference type="InterPro" id="IPR057525">
    <property type="entry name" value="UTP20_C"/>
</dbReference>
<dbReference type="SUPFAM" id="SSF48371">
    <property type="entry name" value="ARM repeat"/>
    <property type="match status" value="2"/>
</dbReference>
<dbReference type="GO" id="GO:0032040">
    <property type="term" value="C:small-subunit processome"/>
    <property type="evidence" value="ECO:0007669"/>
    <property type="project" value="TreeGrafter"/>
</dbReference>
<dbReference type="InterPro" id="IPR046523">
    <property type="entry name" value="UTP20_dom"/>
</dbReference>
<keyword evidence="7" id="KW-1185">Reference proteome</keyword>
<dbReference type="GO" id="GO:0030686">
    <property type="term" value="C:90S preribosome"/>
    <property type="evidence" value="ECO:0007669"/>
    <property type="project" value="TreeGrafter"/>
</dbReference>
<name>A0A8H5H0T2_9AGAR</name>
<keyword evidence="1" id="KW-0175">Coiled coil</keyword>
<evidence type="ECO:0000256" key="1">
    <source>
        <dbReference type="SAM" id="Coils"/>
    </source>
</evidence>
<dbReference type="InterPro" id="IPR016024">
    <property type="entry name" value="ARM-type_fold"/>
</dbReference>